<reference evidence="2 3" key="1">
    <citation type="submission" date="2018-05" db="EMBL/GenBank/DDBJ databases">
        <title>Nocardioides silvaticus genome.</title>
        <authorList>
            <person name="Li C."/>
            <person name="Wang G."/>
        </authorList>
    </citation>
    <scope>NUCLEOTIDE SEQUENCE [LARGE SCALE GENOMIC DNA]</scope>
    <source>
        <strain evidence="2 3">CCTCC AB 2018079</strain>
    </source>
</reference>
<keyword evidence="1" id="KW-0472">Membrane</keyword>
<keyword evidence="3" id="KW-1185">Reference proteome</keyword>
<sequence>MTTDAGHADDTGTGRKRTAGALDVRSIIGFLLTIYGVILLLLGLFASTEPASPDAPSGGGDVNANLWAGLALLVVGGGFLLWWRLRPIVVPQDSDR</sequence>
<accession>A0A316TFP9</accession>
<keyword evidence="1" id="KW-1133">Transmembrane helix</keyword>
<dbReference type="EMBL" id="QGDD01000003">
    <property type="protein sequence ID" value="PWN03307.1"/>
    <property type="molecule type" value="Genomic_DNA"/>
</dbReference>
<dbReference type="Proteomes" id="UP000245507">
    <property type="component" value="Unassembled WGS sequence"/>
</dbReference>
<name>A0A316TFP9_9ACTN</name>
<feature type="transmembrane region" description="Helical" evidence="1">
    <location>
        <begin position="24"/>
        <end position="46"/>
    </location>
</feature>
<evidence type="ECO:0000313" key="3">
    <source>
        <dbReference type="Proteomes" id="UP000245507"/>
    </source>
</evidence>
<dbReference type="RefSeq" id="WP_109693396.1">
    <property type="nucleotide sequence ID" value="NZ_QGDD01000003.1"/>
</dbReference>
<proteinExistence type="predicted"/>
<gene>
    <name evidence="2" type="ORF">DJ010_09345</name>
</gene>
<dbReference type="AlphaFoldDB" id="A0A316TFP9"/>
<keyword evidence="1" id="KW-0812">Transmembrane</keyword>
<comment type="caution">
    <text evidence="2">The sequence shown here is derived from an EMBL/GenBank/DDBJ whole genome shotgun (WGS) entry which is preliminary data.</text>
</comment>
<evidence type="ECO:0008006" key="4">
    <source>
        <dbReference type="Google" id="ProtNLM"/>
    </source>
</evidence>
<evidence type="ECO:0000256" key="1">
    <source>
        <dbReference type="SAM" id="Phobius"/>
    </source>
</evidence>
<protein>
    <recommendedName>
        <fullName evidence="4">LPXTG cell wall anchor domain-containing protein</fullName>
    </recommendedName>
</protein>
<feature type="transmembrane region" description="Helical" evidence="1">
    <location>
        <begin position="66"/>
        <end position="83"/>
    </location>
</feature>
<evidence type="ECO:0000313" key="2">
    <source>
        <dbReference type="EMBL" id="PWN03307.1"/>
    </source>
</evidence>
<organism evidence="2 3">
    <name type="scientific">Nocardioides silvaticus</name>
    <dbReference type="NCBI Taxonomy" id="2201891"/>
    <lineage>
        <taxon>Bacteria</taxon>
        <taxon>Bacillati</taxon>
        <taxon>Actinomycetota</taxon>
        <taxon>Actinomycetes</taxon>
        <taxon>Propionibacteriales</taxon>
        <taxon>Nocardioidaceae</taxon>
        <taxon>Nocardioides</taxon>
    </lineage>
</organism>